<dbReference type="Gene3D" id="3.30.950.10">
    <property type="entry name" value="Methyltransferase, Cobalt-precorrin-4 Transmethylase, Domain 2"/>
    <property type="match status" value="1"/>
</dbReference>
<evidence type="ECO:0000256" key="4">
    <source>
        <dbReference type="ARBA" id="ARBA00022679"/>
    </source>
</evidence>
<dbReference type="Pfam" id="PF00590">
    <property type="entry name" value="TP_methylase"/>
    <property type="match status" value="1"/>
</dbReference>
<dbReference type="PANTHER" id="PTHR45790">
    <property type="entry name" value="SIROHEME SYNTHASE-RELATED"/>
    <property type="match status" value="1"/>
</dbReference>
<keyword evidence="5" id="KW-0949">S-adenosyl-L-methionine</keyword>
<dbReference type="InterPro" id="IPR014777">
    <property type="entry name" value="4pyrrole_Mease_sub1"/>
</dbReference>
<evidence type="ECO:0000313" key="9">
    <source>
        <dbReference type="EMBL" id="UZD21495.1"/>
    </source>
</evidence>
<evidence type="ECO:0000256" key="3">
    <source>
        <dbReference type="ARBA" id="ARBA00022603"/>
    </source>
</evidence>
<dbReference type="NCBIfam" id="NF004790">
    <property type="entry name" value="PRK06136.1"/>
    <property type="match status" value="1"/>
</dbReference>
<dbReference type="InterPro" id="IPR006366">
    <property type="entry name" value="CobA/CysG_C"/>
</dbReference>
<evidence type="ECO:0000256" key="2">
    <source>
        <dbReference type="ARBA" id="ARBA00012162"/>
    </source>
</evidence>
<evidence type="ECO:0000256" key="5">
    <source>
        <dbReference type="ARBA" id="ARBA00022691"/>
    </source>
</evidence>
<dbReference type="PANTHER" id="PTHR45790:SF3">
    <property type="entry name" value="S-ADENOSYL-L-METHIONINE-DEPENDENT UROPORPHYRINOGEN III METHYLTRANSFERASE, CHLOROPLASTIC"/>
    <property type="match status" value="1"/>
</dbReference>
<dbReference type="InterPro" id="IPR000878">
    <property type="entry name" value="4pyrrol_Mease"/>
</dbReference>
<reference evidence="9" key="1">
    <citation type="submission" date="2022-10" db="EMBL/GenBank/DDBJ databases">
        <title>Algoriphagus sp. a novel bacteria isolate from halophytes salicornia europaea.</title>
        <authorList>
            <person name="Peng Y."/>
            <person name="Jiang L."/>
            <person name="Lee J."/>
        </authorList>
    </citation>
    <scope>NUCLEOTIDE SEQUENCE</scope>
    <source>
        <strain evidence="9">TR-M5</strain>
    </source>
</reference>
<dbReference type="GO" id="GO:0004851">
    <property type="term" value="F:uroporphyrin-III C-methyltransferase activity"/>
    <property type="evidence" value="ECO:0007669"/>
    <property type="project" value="UniProtKB-EC"/>
</dbReference>
<keyword evidence="10" id="KW-1185">Reference proteome</keyword>
<dbReference type="GO" id="GO:0032259">
    <property type="term" value="P:methylation"/>
    <property type="evidence" value="ECO:0007669"/>
    <property type="project" value="UniProtKB-KW"/>
</dbReference>
<keyword evidence="4 9" id="KW-0808">Transferase</keyword>
<gene>
    <name evidence="9" type="primary">cobA</name>
    <name evidence="9" type="ORF">OM944_12560</name>
</gene>
<feature type="domain" description="Tetrapyrrole methylase" evidence="8">
    <location>
        <begin position="10"/>
        <end position="218"/>
    </location>
</feature>
<comment type="pathway">
    <text evidence="7">Porphyrin-containing compound metabolism; siroheme biosynthesis; precorrin-2 from uroporphyrinogen III: step 1/1.</text>
</comment>
<dbReference type="PROSITE" id="PS00839">
    <property type="entry name" value="SUMT_1"/>
    <property type="match status" value="1"/>
</dbReference>
<evidence type="ECO:0000256" key="6">
    <source>
        <dbReference type="ARBA" id="ARBA00023244"/>
    </source>
</evidence>
<dbReference type="RefSeq" id="WP_264807967.1">
    <property type="nucleotide sequence ID" value="NZ_CP110226.1"/>
</dbReference>
<accession>A0ABY6MCS8</accession>
<keyword evidence="6" id="KW-0627">Porphyrin biosynthesis</keyword>
<evidence type="ECO:0000256" key="7">
    <source>
        <dbReference type="ARBA" id="ARBA00025705"/>
    </source>
</evidence>
<keyword evidence="3 9" id="KW-0489">Methyltransferase</keyword>
<sequence>MKTLTGKNPRLTLLGAGPGDPELLTLKAVNALNDADVVLYDSLVSEEILLHAAQALQVFVGKRVGKHSHSQDEINELIVNYALEYGHVVRVKGGDPFVFGRGKEEELYALEHGINVNVIPGISSSVAVPATLGIPVTSRGVADSFWVITGTTSERKLSKDLKLAAKSSATVVVLMGMSKLSEIADIYLSVGKGDLPVAIIKEGTKAEQKEVVGTIQNIVEISANQGMAAPAIIVIGEVVHLAGVKKQLQEEWILEDEFIFQNLNTLPFVN</sequence>
<dbReference type="InterPro" id="IPR050161">
    <property type="entry name" value="Siro_Cobalamin_biosynth"/>
</dbReference>
<dbReference type="NCBIfam" id="TIGR01469">
    <property type="entry name" value="cobA_cysG_Cterm"/>
    <property type="match status" value="1"/>
</dbReference>
<evidence type="ECO:0000313" key="10">
    <source>
        <dbReference type="Proteomes" id="UP001163156"/>
    </source>
</evidence>
<comment type="similarity">
    <text evidence="1">Belongs to the precorrin methyltransferase family.</text>
</comment>
<dbReference type="InterPro" id="IPR035996">
    <property type="entry name" value="4pyrrol_Methylase_sf"/>
</dbReference>
<dbReference type="Gene3D" id="3.40.1010.10">
    <property type="entry name" value="Cobalt-precorrin-4 Transmethylase, Domain 1"/>
    <property type="match status" value="1"/>
</dbReference>
<dbReference type="CDD" id="cd11642">
    <property type="entry name" value="SUMT"/>
    <property type="match status" value="1"/>
</dbReference>
<dbReference type="InterPro" id="IPR014776">
    <property type="entry name" value="4pyrrole_Mease_sub2"/>
</dbReference>
<dbReference type="InterPro" id="IPR003043">
    <property type="entry name" value="Uropor_MeTrfase_CS"/>
</dbReference>
<evidence type="ECO:0000259" key="8">
    <source>
        <dbReference type="Pfam" id="PF00590"/>
    </source>
</evidence>
<evidence type="ECO:0000256" key="1">
    <source>
        <dbReference type="ARBA" id="ARBA00005879"/>
    </source>
</evidence>
<proteinExistence type="inferred from homology"/>
<name>A0ABY6MCS8_9BACT</name>
<dbReference type="EMBL" id="CP110226">
    <property type="protein sequence ID" value="UZD21495.1"/>
    <property type="molecule type" value="Genomic_DNA"/>
</dbReference>
<organism evidence="9 10">
    <name type="scientific">Algoriphagus halophytocola</name>
    <dbReference type="NCBI Taxonomy" id="2991499"/>
    <lineage>
        <taxon>Bacteria</taxon>
        <taxon>Pseudomonadati</taxon>
        <taxon>Bacteroidota</taxon>
        <taxon>Cytophagia</taxon>
        <taxon>Cytophagales</taxon>
        <taxon>Cyclobacteriaceae</taxon>
        <taxon>Algoriphagus</taxon>
    </lineage>
</organism>
<dbReference type="EC" id="2.1.1.107" evidence="2"/>
<dbReference type="SUPFAM" id="SSF53790">
    <property type="entry name" value="Tetrapyrrole methylase"/>
    <property type="match status" value="1"/>
</dbReference>
<protein>
    <recommendedName>
        <fullName evidence="2">uroporphyrinogen-III C-methyltransferase</fullName>
        <ecNumber evidence="2">2.1.1.107</ecNumber>
    </recommendedName>
</protein>
<dbReference type="Proteomes" id="UP001163156">
    <property type="component" value="Chromosome"/>
</dbReference>